<dbReference type="SUPFAM" id="SSF55347">
    <property type="entry name" value="Glyceraldehyde-3-phosphate dehydrogenase-like, C-terminal domain"/>
    <property type="match status" value="1"/>
</dbReference>
<dbReference type="AlphaFoldDB" id="A0A8H3VZW2"/>
<dbReference type="Gene3D" id="3.30.360.10">
    <property type="entry name" value="Dihydrodipicolinate Reductase, domain 2"/>
    <property type="match status" value="1"/>
</dbReference>
<evidence type="ECO:0000313" key="1">
    <source>
        <dbReference type="EMBL" id="KAF0319696.1"/>
    </source>
</evidence>
<dbReference type="EMBL" id="WOWK01000092">
    <property type="protein sequence ID" value="KAF0319696.1"/>
    <property type="molecule type" value="Genomic_DNA"/>
</dbReference>
<keyword evidence="2" id="KW-1185">Reference proteome</keyword>
<gene>
    <name evidence="1" type="ORF">GQ607_013061</name>
</gene>
<name>A0A8H3VZW2_9PEZI</name>
<dbReference type="Gene3D" id="3.40.50.720">
    <property type="entry name" value="NAD(P)-binding Rossmann-like Domain"/>
    <property type="match status" value="1"/>
</dbReference>
<sequence length="186" mass="20141">MKKTSSSTSHPTIALIWTHSLPVLFELRNVTSSTSTSNPGCYATTVQLEIASLVSHLGPPPVHPTVLGVLGYSDSGNKLSPKNDLCTNVAFIPHVAVWFAGSHHTISLPLVSAKLSRDVLQLHWHRYNKRLAKVYGGSHLVKRIEGKQSVEIGRFSVHLTGKRAVVNVQSPPTTCQRAPPPSGSRT</sequence>
<proteinExistence type="predicted"/>
<dbReference type="Proteomes" id="UP000434172">
    <property type="component" value="Unassembled WGS sequence"/>
</dbReference>
<reference evidence="1 2" key="1">
    <citation type="submission" date="2019-12" db="EMBL/GenBank/DDBJ databases">
        <title>A genome sequence resource for the geographically widespread anthracnose pathogen Colletotrichum asianum.</title>
        <authorList>
            <person name="Meng Y."/>
        </authorList>
    </citation>
    <scope>NUCLEOTIDE SEQUENCE [LARGE SCALE GENOMIC DNA]</scope>
    <source>
        <strain evidence="1 2">ICMP 18580</strain>
    </source>
</reference>
<organism evidence="1 2">
    <name type="scientific">Colletotrichum asianum</name>
    <dbReference type="NCBI Taxonomy" id="702518"/>
    <lineage>
        <taxon>Eukaryota</taxon>
        <taxon>Fungi</taxon>
        <taxon>Dikarya</taxon>
        <taxon>Ascomycota</taxon>
        <taxon>Pezizomycotina</taxon>
        <taxon>Sordariomycetes</taxon>
        <taxon>Hypocreomycetidae</taxon>
        <taxon>Glomerellales</taxon>
        <taxon>Glomerellaceae</taxon>
        <taxon>Colletotrichum</taxon>
        <taxon>Colletotrichum gloeosporioides species complex</taxon>
    </lineage>
</organism>
<comment type="caution">
    <text evidence="1">The sequence shown here is derived from an EMBL/GenBank/DDBJ whole genome shotgun (WGS) entry which is preliminary data.</text>
</comment>
<dbReference type="OrthoDB" id="438291at2759"/>
<evidence type="ECO:0000313" key="2">
    <source>
        <dbReference type="Proteomes" id="UP000434172"/>
    </source>
</evidence>
<protein>
    <submittedName>
        <fullName evidence="1">Uncharacterized protein</fullName>
    </submittedName>
</protein>
<accession>A0A8H3VZW2</accession>